<dbReference type="Gene3D" id="3.30.70.3290">
    <property type="match status" value="1"/>
</dbReference>
<keyword evidence="12" id="KW-1185">Reference proteome</keyword>
<evidence type="ECO:0000256" key="5">
    <source>
        <dbReference type="ARBA" id="ARBA00023194"/>
    </source>
</evidence>
<comment type="caution">
    <text evidence="11">The sequence shown here is derived from an EMBL/GenBank/DDBJ whole genome shotgun (WGS) entry which is preliminary data.</text>
</comment>
<dbReference type="Gene3D" id="3.40.366.10">
    <property type="entry name" value="Malonyl-Coenzyme A Acyl Carrier Protein, domain 2"/>
    <property type="match status" value="1"/>
</dbReference>
<dbReference type="PANTHER" id="PTHR43775:SF51">
    <property type="entry name" value="INACTIVE PHENOLPHTHIOCEROL SYNTHESIS POLYKETIDE SYNTHASE TYPE I PKS1-RELATED"/>
    <property type="match status" value="1"/>
</dbReference>
<dbReference type="PROSITE" id="PS50075">
    <property type="entry name" value="CARRIER"/>
    <property type="match status" value="1"/>
</dbReference>
<dbReference type="GO" id="GO:0004312">
    <property type="term" value="F:fatty acid synthase activity"/>
    <property type="evidence" value="ECO:0007669"/>
    <property type="project" value="TreeGrafter"/>
</dbReference>
<dbReference type="SMART" id="SM00827">
    <property type="entry name" value="PKS_AT"/>
    <property type="match status" value="1"/>
</dbReference>
<keyword evidence="3" id="KW-0597">Phosphoprotein</keyword>
<dbReference type="Pfam" id="PF00698">
    <property type="entry name" value="Acyl_transf_1"/>
    <property type="match status" value="1"/>
</dbReference>
<dbReference type="PROSITE" id="PS00012">
    <property type="entry name" value="PHOSPHOPANTETHEINE"/>
    <property type="match status" value="1"/>
</dbReference>
<dbReference type="InterPro" id="IPR014031">
    <property type="entry name" value="Ketoacyl_synth_C"/>
</dbReference>
<evidence type="ECO:0000313" key="12">
    <source>
        <dbReference type="Proteomes" id="UP000311713"/>
    </source>
</evidence>
<evidence type="ECO:0000256" key="6">
    <source>
        <dbReference type="ARBA" id="ARBA00023268"/>
    </source>
</evidence>
<evidence type="ECO:0000256" key="4">
    <source>
        <dbReference type="ARBA" id="ARBA00022679"/>
    </source>
</evidence>
<dbReference type="PROSITE" id="PS00606">
    <property type="entry name" value="KS3_1"/>
    <property type="match status" value="1"/>
</dbReference>
<keyword evidence="2" id="KW-0596">Phosphopantetheine</keyword>
<dbReference type="OrthoDB" id="9778690at2"/>
<dbReference type="InterPro" id="IPR050091">
    <property type="entry name" value="PKS_NRPS_Biosynth_Enz"/>
</dbReference>
<keyword evidence="5" id="KW-0045">Antibiotic biosynthesis</keyword>
<reference evidence="11 12" key="1">
    <citation type="submission" date="2019-06" db="EMBL/GenBank/DDBJ databases">
        <title>Draft genome of Streptomyces sedi sp. JCM16909.</title>
        <authorList>
            <person name="Klykleung N."/>
            <person name="Tanasupawat S."/>
            <person name="Kudo T."/>
            <person name="Yuki M."/>
            <person name="Ohkuma M."/>
        </authorList>
    </citation>
    <scope>NUCLEOTIDE SEQUENCE [LARGE SCALE GENOMIC DNA]</scope>
    <source>
        <strain evidence="11 12">JCM 16909</strain>
    </source>
</reference>
<evidence type="ECO:0000256" key="7">
    <source>
        <dbReference type="ARBA" id="ARBA00023315"/>
    </source>
</evidence>
<dbReference type="AlphaFoldDB" id="A0A5C4UYX3"/>
<dbReference type="InterPro" id="IPR018201">
    <property type="entry name" value="Ketoacyl_synth_AS"/>
</dbReference>
<feature type="domain" description="Carrier" evidence="9">
    <location>
        <begin position="947"/>
        <end position="1022"/>
    </location>
</feature>
<dbReference type="InterPro" id="IPR020841">
    <property type="entry name" value="PKS_Beta-ketoAc_synthase_dom"/>
</dbReference>
<feature type="compositionally biased region" description="Low complexity" evidence="8">
    <location>
        <begin position="1084"/>
        <end position="1102"/>
    </location>
</feature>
<keyword evidence="4 11" id="KW-0808">Transferase</keyword>
<dbReference type="Gene3D" id="1.20.5.1140">
    <property type="entry name" value="Docking domain of the erythromycin polyketide synthase (DEBS)"/>
    <property type="match status" value="1"/>
</dbReference>
<dbReference type="SMART" id="SM00825">
    <property type="entry name" value="PKS_KS"/>
    <property type="match status" value="1"/>
</dbReference>
<dbReference type="SUPFAM" id="SSF52151">
    <property type="entry name" value="FabD/lysophospholipase-like"/>
    <property type="match status" value="1"/>
</dbReference>
<dbReference type="GO" id="GO:0033068">
    <property type="term" value="P:macrolide biosynthetic process"/>
    <property type="evidence" value="ECO:0007669"/>
    <property type="project" value="UniProtKB-ARBA"/>
</dbReference>
<dbReference type="InterPro" id="IPR016035">
    <property type="entry name" value="Acyl_Trfase/lysoPLipase"/>
</dbReference>
<organism evidence="11 12">
    <name type="scientific">Streptomyces sedi</name>
    <dbReference type="NCBI Taxonomy" id="555059"/>
    <lineage>
        <taxon>Bacteria</taxon>
        <taxon>Bacillati</taxon>
        <taxon>Actinomycetota</taxon>
        <taxon>Actinomycetes</taxon>
        <taxon>Kitasatosporales</taxon>
        <taxon>Streptomycetaceae</taxon>
        <taxon>Streptomyces</taxon>
    </lineage>
</organism>
<dbReference type="Gene3D" id="3.40.47.10">
    <property type="match status" value="1"/>
</dbReference>
<dbReference type="InterPro" id="IPR015083">
    <property type="entry name" value="NorB/c/GfsB-D-like_docking"/>
</dbReference>
<dbReference type="PANTHER" id="PTHR43775">
    <property type="entry name" value="FATTY ACID SYNTHASE"/>
    <property type="match status" value="1"/>
</dbReference>
<evidence type="ECO:0000256" key="8">
    <source>
        <dbReference type="SAM" id="MobiDB-lite"/>
    </source>
</evidence>
<dbReference type="Pfam" id="PF16197">
    <property type="entry name" value="KAsynt_C_assoc"/>
    <property type="match status" value="1"/>
</dbReference>
<accession>A0A5C4UYX3</accession>
<feature type="domain" description="Ketosynthase family 3 (KS3)" evidence="10">
    <location>
        <begin position="33"/>
        <end position="459"/>
    </location>
</feature>
<gene>
    <name evidence="11" type="ORF">FH715_17325</name>
</gene>
<dbReference type="Proteomes" id="UP000311713">
    <property type="component" value="Unassembled WGS sequence"/>
</dbReference>
<dbReference type="InterPro" id="IPR006162">
    <property type="entry name" value="Ppantetheine_attach_site"/>
</dbReference>
<sequence length="1130" mass="118105">MAGEEKLRDYLRKAVADARDARRQLRELKERRYEPIAIVGMACRYPGGVSSPEELWRLVADGTDAVGPLPEDRGWDVEALYDPDPEHAGTSYAREGGFLRDAALFDHEFFGMSAREAAAVDPQQRLLLETAWEAFEHAGLDADALHGSRTGVFTGLMYSDYGSRPGLPPEDSEGYLFSGSAGSIAAGRLSYTLGFEGPSVSVDTACSSSLVALHLAVSALRNGECDLALAGGATVMSTPVAFVEFSRLRGLAPDGRCKSFGADADGVGWSEGVGLLLVERLSDARRNGHRVLAVVRGSAVNQDGASNGLTAPNGPSQERVIRAALADAGLRAAEVDAVEAHGTGTRLGDPIEAGALLATYGREREDAPLYLGSLKSNIGHAQAAAGVGGVIKMVEAMRHGTLPRTLHVDEPSPMVDWSDGSVELLTEERDWPAAADRPRRAAVSSFGFGGTNAHVVIEEPTAETPAEEPAPDAPPLPRELAALPWLLSGRTPAALAAQAERLRTHLERNPALAPLDVAYTLATGRAALDHSAVAVGGDRAALLDELNVLDPRTRGDGALGFVFSGQGAQRVGMGSELVRAFPVFAEALGEVCGVLDGLLGGDLRGVMFGGVGDLGRTGWTQPALFAFEVALFRLVESWGVRPGWVSGHSVGELAAAHVVGVLSLEDACRVVAARALLMEALPEGGAMVALATDEATARALIGDRDDVAIAAVNDARSVVVSGAEGTVTGIADRFEGKKTRLRVSHAFHSPLMDPMLEEFRTVLKGVEFGAARVPVVSTLTGGVVGEEFSGVDYWVRQVRESVRFADAVSVMEEQGVRVFVEIGPDAVLTSLVPRIVRGPDAVTALAPVRSRQPEPESVVRALGALHGRGVPVDWEAFFAGTGARRVPLPSYAFQRTRHWLDPLAGTAPAPAPGAAPGAAPGPGEPAPAAPETLAEQLSGLTGTQRERHVRELVTGLVAAVTKHPDPGSIAPDRAFQELGFDSMTAVELRDRLTRTTGVSLPPTVVFDHPTPAALAAFVERAARPEPADPAREALAGLDQLEAALEALPSEHGARDEAGTRLRGLLARLGGGAHGSTARGSTANGSHGADGSDGAAGSHGSHGAEAQELIAVASADEIFDFIDSRLGRAAD</sequence>
<dbReference type="InterPro" id="IPR016036">
    <property type="entry name" value="Malonyl_transacylase_ACP-bd"/>
</dbReference>
<evidence type="ECO:0000256" key="2">
    <source>
        <dbReference type="ARBA" id="ARBA00022450"/>
    </source>
</evidence>
<evidence type="ECO:0000259" key="9">
    <source>
        <dbReference type="PROSITE" id="PS50075"/>
    </source>
</evidence>
<feature type="compositionally biased region" description="Low complexity" evidence="8">
    <location>
        <begin position="903"/>
        <end position="918"/>
    </location>
</feature>
<dbReference type="Pfam" id="PF00550">
    <property type="entry name" value="PP-binding"/>
    <property type="match status" value="1"/>
</dbReference>
<dbReference type="InterPro" id="IPR036736">
    <property type="entry name" value="ACP-like_sf"/>
</dbReference>
<keyword evidence="7 11" id="KW-0012">Acyltransferase</keyword>
<dbReference type="FunFam" id="1.10.1200.10:FF:000007">
    <property type="entry name" value="Probable polyketide synthase pks17"/>
    <property type="match status" value="1"/>
</dbReference>
<dbReference type="InterPro" id="IPR009081">
    <property type="entry name" value="PP-bd_ACP"/>
</dbReference>
<dbReference type="SUPFAM" id="SSF47336">
    <property type="entry name" value="ACP-like"/>
    <property type="match status" value="1"/>
</dbReference>
<dbReference type="InterPro" id="IPR014043">
    <property type="entry name" value="Acyl_transferase_dom"/>
</dbReference>
<comment type="cofactor">
    <cofactor evidence="1">
        <name>pantetheine 4'-phosphate</name>
        <dbReference type="ChEBI" id="CHEBI:47942"/>
    </cofactor>
</comment>
<dbReference type="InterPro" id="IPR016039">
    <property type="entry name" value="Thiolase-like"/>
</dbReference>
<dbReference type="InterPro" id="IPR032821">
    <property type="entry name" value="PKS_assoc"/>
</dbReference>
<evidence type="ECO:0000256" key="3">
    <source>
        <dbReference type="ARBA" id="ARBA00022553"/>
    </source>
</evidence>
<feature type="region of interest" description="Disordered" evidence="8">
    <location>
        <begin position="903"/>
        <end position="929"/>
    </location>
</feature>
<dbReference type="SMART" id="SM01294">
    <property type="entry name" value="PKS_PP_betabranch"/>
    <property type="match status" value="1"/>
</dbReference>
<dbReference type="PROSITE" id="PS52004">
    <property type="entry name" value="KS3_2"/>
    <property type="match status" value="1"/>
</dbReference>
<dbReference type="SMART" id="SM00823">
    <property type="entry name" value="PKS_PP"/>
    <property type="match status" value="1"/>
</dbReference>
<dbReference type="GO" id="GO:0031177">
    <property type="term" value="F:phosphopantetheine binding"/>
    <property type="evidence" value="ECO:0007669"/>
    <property type="project" value="InterPro"/>
</dbReference>
<feature type="region of interest" description="Disordered" evidence="8">
    <location>
        <begin position="1072"/>
        <end position="1102"/>
    </location>
</feature>
<dbReference type="InterPro" id="IPR020806">
    <property type="entry name" value="PKS_PP-bd"/>
</dbReference>
<dbReference type="Gene3D" id="1.10.1200.10">
    <property type="entry name" value="ACP-like"/>
    <property type="match status" value="1"/>
</dbReference>
<evidence type="ECO:0000256" key="1">
    <source>
        <dbReference type="ARBA" id="ARBA00001957"/>
    </source>
</evidence>
<dbReference type="InterPro" id="IPR001227">
    <property type="entry name" value="Ac_transferase_dom_sf"/>
</dbReference>
<dbReference type="FunFam" id="3.40.47.10:FF:000019">
    <property type="entry name" value="Polyketide synthase type I"/>
    <property type="match status" value="1"/>
</dbReference>
<evidence type="ECO:0000259" key="10">
    <source>
        <dbReference type="PROSITE" id="PS52004"/>
    </source>
</evidence>
<dbReference type="SUPFAM" id="SSF53901">
    <property type="entry name" value="Thiolase-like"/>
    <property type="match status" value="1"/>
</dbReference>
<dbReference type="InterPro" id="IPR014030">
    <property type="entry name" value="Ketoacyl_synth_N"/>
</dbReference>
<keyword evidence="6" id="KW-0511">Multifunctional enzyme</keyword>
<proteinExistence type="predicted"/>
<dbReference type="GO" id="GO:0006633">
    <property type="term" value="P:fatty acid biosynthetic process"/>
    <property type="evidence" value="ECO:0007669"/>
    <property type="project" value="InterPro"/>
</dbReference>
<dbReference type="Pfam" id="PF00109">
    <property type="entry name" value="ketoacyl-synt"/>
    <property type="match status" value="1"/>
</dbReference>
<protein>
    <submittedName>
        <fullName evidence="11">Acyltransferase domain-containing protein</fullName>
    </submittedName>
</protein>
<dbReference type="Pfam" id="PF02801">
    <property type="entry name" value="Ketoacyl-synt_C"/>
    <property type="match status" value="1"/>
</dbReference>
<dbReference type="EMBL" id="VDGT01000012">
    <property type="protein sequence ID" value="TNM28792.1"/>
    <property type="molecule type" value="Genomic_DNA"/>
</dbReference>
<name>A0A5C4UYX3_9ACTN</name>
<dbReference type="GO" id="GO:0004315">
    <property type="term" value="F:3-oxoacyl-[acyl-carrier-protein] synthase activity"/>
    <property type="evidence" value="ECO:0007669"/>
    <property type="project" value="InterPro"/>
</dbReference>
<evidence type="ECO:0000313" key="11">
    <source>
        <dbReference type="EMBL" id="TNM28792.1"/>
    </source>
</evidence>
<dbReference type="CDD" id="cd00833">
    <property type="entry name" value="PKS"/>
    <property type="match status" value="1"/>
</dbReference>
<dbReference type="SUPFAM" id="SSF55048">
    <property type="entry name" value="Probable ACP-binding domain of malonyl-CoA ACP transacylase"/>
    <property type="match status" value="1"/>
</dbReference>
<dbReference type="Pfam" id="PF08990">
    <property type="entry name" value="Docking"/>
    <property type="match status" value="1"/>
</dbReference>